<evidence type="ECO:0000256" key="2">
    <source>
        <dbReference type="ARBA" id="ARBA00023128"/>
    </source>
</evidence>
<evidence type="ECO:0000313" key="5">
    <source>
        <dbReference type="Ensembl" id="ENSSFOP00015001241.1"/>
    </source>
</evidence>
<dbReference type="PANTHER" id="PTHR21228">
    <property type="entry name" value="FAST LEU-RICH DOMAIN-CONTAINING"/>
    <property type="match status" value="1"/>
</dbReference>
<keyword evidence="3" id="KW-0732">Signal</keyword>
<dbReference type="Pfam" id="PF08373">
    <property type="entry name" value="RAP"/>
    <property type="match status" value="1"/>
</dbReference>
<dbReference type="InterPro" id="IPR010622">
    <property type="entry name" value="FAST_Leu-rich"/>
</dbReference>
<dbReference type="GO" id="GO:0003723">
    <property type="term" value="F:RNA binding"/>
    <property type="evidence" value="ECO:0007669"/>
    <property type="project" value="TreeGrafter"/>
</dbReference>
<dbReference type="GeneID" id="108937037"/>
<sequence>MTFIFMWGLHRQSLRALRGVPCLSQLLLVCPGAACSRIARVCRPSGLVCGALPFDGGRVALSTIIRDPLTLGVGSVCLHGDATHRFLLTQSPGPTATDEHTFVGRLHACDSSKQLLRLLQSAAVMMSDTMAAAVLHRIADVEREGRGLRNPEILQTDEVGEICCQLERESTRLTDAGLVSALLACTRLYVDPWSTLMVRLISESQERLDQERLTAAHLCTLGEALLALEGPGCGMLHQVMEQVGRQSPSDWSLDELIAVYGLLQSGANAGSRYQELLNAMNTYTVSIATQLDPTAVSKVLSALVVLNQTQALPLVISLCKNSVSHVPRFSDAELTIVLGALMHFGHSERFFVEALERRVTKTAFTAHPETVSKAMQYFGRRNILSVPVFDAVAESFVYRADDYSTSQIARQIMPFGKLGYLPPNGASLFRKVEAILHSRFSQFQPRTLLNLLHSCTLIERFPLNFVAKVFSPYFLQQLQEQGTGMDRIVLSQLTQIYLTVKLECPFYTGPNLYRNYRVKSFLTPGRSLETPVEMQLYNSVKAGLVNLFGARSYFASRVLTPYCYTLDVEIKLDEEGYVLPASSIEEVFKRIAVCIDGQNRFSTNTRKLLGREAMKQRHLRLLGYEVVQIPFYEFEMLSSKADIVEYLHKKIFPRSYRLSW</sequence>
<dbReference type="AlphaFoldDB" id="A0A8C9QQU3"/>
<protein>
    <submittedName>
        <fullName evidence="5">FAST kinase domains 3</fullName>
    </submittedName>
</protein>
<dbReference type="InterPro" id="IPR050870">
    <property type="entry name" value="FAST_kinase"/>
</dbReference>
<dbReference type="GO" id="GO:0005759">
    <property type="term" value="C:mitochondrial matrix"/>
    <property type="evidence" value="ECO:0007669"/>
    <property type="project" value="TreeGrafter"/>
</dbReference>
<keyword evidence="2" id="KW-0496">Mitochondrion</keyword>
<evidence type="ECO:0000256" key="3">
    <source>
        <dbReference type="SAM" id="SignalP"/>
    </source>
</evidence>
<dbReference type="SMART" id="SM00952">
    <property type="entry name" value="RAP"/>
    <property type="match status" value="1"/>
</dbReference>
<dbReference type="Proteomes" id="UP000694397">
    <property type="component" value="Chromosome 9"/>
</dbReference>
<evidence type="ECO:0000259" key="4">
    <source>
        <dbReference type="PROSITE" id="PS51286"/>
    </source>
</evidence>
<dbReference type="PANTHER" id="PTHR21228:SF9">
    <property type="entry name" value="FAST KINASE DOMAIN-CONTAINING PROTEIN 3, MITOCHONDRIAL"/>
    <property type="match status" value="1"/>
</dbReference>
<dbReference type="Ensembl" id="ENSSFOT00015001274.2">
    <property type="protein sequence ID" value="ENSSFOP00015001241.1"/>
    <property type="gene ID" value="ENSSFOG00015000899.2"/>
</dbReference>
<dbReference type="InterPro" id="IPR013584">
    <property type="entry name" value="RAP"/>
</dbReference>
<feature type="domain" description="RAP" evidence="4">
    <location>
        <begin position="591"/>
        <end position="649"/>
    </location>
</feature>
<name>A0A8C9QQU3_SCLFO</name>
<dbReference type="OrthoDB" id="9985850at2759"/>
<feature type="signal peptide" evidence="3">
    <location>
        <begin position="1"/>
        <end position="16"/>
    </location>
</feature>
<dbReference type="PROSITE" id="PS51286">
    <property type="entry name" value="RAP"/>
    <property type="match status" value="1"/>
</dbReference>
<dbReference type="CTD" id="79072"/>
<reference evidence="5" key="2">
    <citation type="submission" date="2025-08" db="UniProtKB">
        <authorList>
            <consortium name="Ensembl"/>
        </authorList>
    </citation>
    <scope>IDENTIFICATION</scope>
</reference>
<proteinExistence type="predicted"/>
<reference evidence="5" key="3">
    <citation type="submission" date="2025-09" db="UniProtKB">
        <authorList>
            <consortium name="Ensembl"/>
        </authorList>
    </citation>
    <scope>IDENTIFICATION</scope>
</reference>
<feature type="chain" id="PRO_5034374181" evidence="3">
    <location>
        <begin position="17"/>
        <end position="660"/>
    </location>
</feature>
<dbReference type="Pfam" id="PF06743">
    <property type="entry name" value="FAST_1"/>
    <property type="match status" value="1"/>
</dbReference>
<comment type="subcellular location">
    <subcellularLocation>
        <location evidence="1">Mitochondrion</location>
    </subcellularLocation>
</comment>
<evidence type="ECO:0000256" key="1">
    <source>
        <dbReference type="ARBA" id="ARBA00004173"/>
    </source>
</evidence>
<accession>A0A8C9QQU3</accession>
<gene>
    <name evidence="5" type="primary">FASTKD3</name>
    <name evidence="5" type="synonym">fastkd3</name>
</gene>
<reference evidence="5 6" key="1">
    <citation type="submission" date="2019-04" db="EMBL/GenBank/DDBJ databases">
        <authorList>
            <consortium name="Wellcome Sanger Institute Data Sharing"/>
        </authorList>
    </citation>
    <scope>NUCLEOTIDE SEQUENCE [LARGE SCALE GENOMIC DNA]</scope>
</reference>
<dbReference type="GO" id="GO:0000963">
    <property type="term" value="P:mitochondrial RNA processing"/>
    <property type="evidence" value="ECO:0007669"/>
    <property type="project" value="TreeGrafter"/>
</dbReference>
<organism evidence="5 6">
    <name type="scientific">Scleropages formosus</name>
    <name type="common">Asian bonytongue</name>
    <name type="synonym">Osteoglossum formosum</name>
    <dbReference type="NCBI Taxonomy" id="113540"/>
    <lineage>
        <taxon>Eukaryota</taxon>
        <taxon>Metazoa</taxon>
        <taxon>Chordata</taxon>
        <taxon>Craniata</taxon>
        <taxon>Vertebrata</taxon>
        <taxon>Euteleostomi</taxon>
        <taxon>Actinopterygii</taxon>
        <taxon>Neopterygii</taxon>
        <taxon>Teleostei</taxon>
        <taxon>Osteoglossocephala</taxon>
        <taxon>Osteoglossomorpha</taxon>
        <taxon>Osteoglossiformes</taxon>
        <taxon>Osteoglossidae</taxon>
        <taxon>Scleropages</taxon>
    </lineage>
</organism>
<dbReference type="GO" id="GO:0035770">
    <property type="term" value="C:ribonucleoprotein granule"/>
    <property type="evidence" value="ECO:0007669"/>
    <property type="project" value="TreeGrafter"/>
</dbReference>
<dbReference type="RefSeq" id="XP_018612299.1">
    <property type="nucleotide sequence ID" value="XM_018756783.2"/>
</dbReference>
<keyword evidence="6" id="KW-1185">Reference proteome</keyword>
<dbReference type="Pfam" id="PF08368">
    <property type="entry name" value="FAST_2"/>
    <property type="match status" value="1"/>
</dbReference>
<dbReference type="GeneTree" id="ENSGT01030000234607"/>
<dbReference type="InterPro" id="IPR013579">
    <property type="entry name" value="FAST_2"/>
</dbReference>
<evidence type="ECO:0000313" key="6">
    <source>
        <dbReference type="Proteomes" id="UP000694397"/>
    </source>
</evidence>
<dbReference type="GO" id="GO:0044528">
    <property type="term" value="P:regulation of mitochondrial mRNA stability"/>
    <property type="evidence" value="ECO:0007669"/>
    <property type="project" value="InterPro"/>
</dbReference>